<feature type="compositionally biased region" description="Basic and acidic residues" evidence="1">
    <location>
        <begin position="496"/>
        <end position="511"/>
    </location>
</feature>
<feature type="compositionally biased region" description="Polar residues" evidence="1">
    <location>
        <begin position="99"/>
        <end position="126"/>
    </location>
</feature>
<dbReference type="PANTHER" id="PTHR34962:SF1">
    <property type="entry name" value="EMBRYO DEFECTIVE 1703-RELATED"/>
    <property type="match status" value="1"/>
</dbReference>
<dbReference type="AlphaFoldDB" id="A0A9Q0H2Y1"/>
<sequence length="1267" mass="143336">MDTLNAPILSKTGFFYRVPAFRPKTFLTNRCKKYPLRSNQSDSNFFLKVQFSCPPSLSNGFASLRKKHICSQFGRTTRRRNSLRKKLTDEQQVRDIRDSSNLQSQNGISTNTNMSFGDSKSNSSGVTEGEIVESDTVTKPKLISDSVLWSKLENWVDQYKKDAEIWGIGSGPIFTIFEDLDGKVERVYVDEDEIVRRSQSEPRSSGKPELRDHSTEVNLKISDAKRLARDIETGKYEMSKSSSIAKFVVSGKQSGLVRGLLSGALQSHLSRKISRLGFAMLCGSLMFWVIRRVLRPGNDVVELTWEEKEMLRRKMKSRMENEKMMAGTVEVLPNALEPVMGSTERPLLDKQELMNNILKAKASKDKFTLLDSASSLTSTANNLDDKIQEIRGMARRARKLEQQQSSSINRDGEENEAVNENMFNGMKDSKHQEDDVIFPNNVSNGDSEKPGCVTISSTSLNDSKPEDTGFLGELSFGDAAKNSETSARSSSMETTEDGRSTRWVPKEKVSTSHLLHEKEVMQSDLENNHSEADSRKPLSIIGIARPPVNEPRTEDYGFLGEVSSGDVADSTDSGNPTVLSRVVSETEESNAWDLKESDKTISSPNMKEVMQSHDTNDTSNSLDKISVRVKPKVIRSVKEAREYLSQKHAKMKDDLDPQVRNLQEVKGKLISATNQDLKVNTGPLKYKNKSMLESSGVDDTSGLTSIKIACEESTRKKTGVASDLSQSLPVKVDEAEDVEEKNVVDDLNISRTSHGSTGSNSSTEAPLHIDQESWLEKNFQEFEPIVSKIRVGFRENYMAAKEKGHDESLLIADIKQPGSNDDDSELEWMKDDGLREIVFQVRENELAGRDPFHLMDADDKRAFFKGLERKVEIENAKLSNVHEWIHSHIENIDYGADGISLFDPLEKIVPRWKGPPVDKDPEFLNNFLEQKKSFVARNMGDTHSINEDAQDKLQKSEKLLSCDDISTSSPVCDPREISQGRASPKLKTVIECSDGSIRAGKKSGKEYWQHTKKWSREFLEAYNAETDPEIKSIMKDMGKDLDRWITEKEIQEAAEVMTRIPKRKRRYMEKKLNKLKREMEMFGPQAVVSKYREYAEQKEEDYLWWLDLPYVLCIELYTVQDDVEKVGFYSLEMAADLELDPKQHHVIAFEDAGDSKNLCYIIQAHMDMLGNGHAFVVARPPKDAFREAKANGFNVTVIRKGVLQLNVDQTLEEVEEQITEIGSKMYHDKIMHERSVDIGSLMKGVYGSSKSTRRRRSKPKLREPTKH</sequence>
<feature type="compositionally biased region" description="Basic and acidic residues" evidence="1">
    <location>
        <begin position="86"/>
        <end position="98"/>
    </location>
</feature>
<evidence type="ECO:0008006" key="4">
    <source>
        <dbReference type="Google" id="ProtNLM"/>
    </source>
</evidence>
<comment type="caution">
    <text evidence="2">The sequence shown here is derived from an EMBL/GenBank/DDBJ whole genome shotgun (WGS) entry which is preliminary data.</text>
</comment>
<name>A0A9Q0H2Y1_9MAGN</name>
<feature type="region of interest" description="Disordered" evidence="1">
    <location>
        <begin position="196"/>
        <end position="215"/>
    </location>
</feature>
<evidence type="ECO:0000313" key="3">
    <source>
        <dbReference type="Proteomes" id="UP001141806"/>
    </source>
</evidence>
<reference evidence="2" key="1">
    <citation type="journal article" date="2023" name="Plant J.">
        <title>The genome of the king protea, Protea cynaroides.</title>
        <authorList>
            <person name="Chang J."/>
            <person name="Duong T.A."/>
            <person name="Schoeman C."/>
            <person name="Ma X."/>
            <person name="Roodt D."/>
            <person name="Barker N."/>
            <person name="Li Z."/>
            <person name="Van de Peer Y."/>
            <person name="Mizrachi E."/>
        </authorList>
    </citation>
    <scope>NUCLEOTIDE SEQUENCE</scope>
    <source>
        <tissue evidence="2">Young leaves</tissue>
    </source>
</reference>
<evidence type="ECO:0000313" key="2">
    <source>
        <dbReference type="EMBL" id="KAJ4958897.1"/>
    </source>
</evidence>
<dbReference type="EMBL" id="JAMYWD010000010">
    <property type="protein sequence ID" value="KAJ4958897.1"/>
    <property type="molecule type" value="Genomic_DNA"/>
</dbReference>
<protein>
    <recommendedName>
        <fullName evidence="4">Embryo defective 1703</fullName>
    </recommendedName>
</protein>
<feature type="compositionally biased region" description="Polar residues" evidence="1">
    <location>
        <begin position="482"/>
        <end position="493"/>
    </location>
</feature>
<keyword evidence="3" id="KW-1185">Reference proteome</keyword>
<dbReference type="PANTHER" id="PTHR34962">
    <property type="entry name" value="EMBRYO DEFECTIVE 1703-RELATED"/>
    <property type="match status" value="1"/>
</dbReference>
<proteinExistence type="predicted"/>
<feature type="region of interest" description="Disordered" evidence="1">
    <location>
        <begin position="457"/>
        <end position="511"/>
    </location>
</feature>
<gene>
    <name evidence="2" type="ORF">NE237_026008</name>
</gene>
<evidence type="ECO:0000256" key="1">
    <source>
        <dbReference type="SAM" id="MobiDB-lite"/>
    </source>
</evidence>
<dbReference type="OrthoDB" id="611606at2759"/>
<dbReference type="Proteomes" id="UP001141806">
    <property type="component" value="Unassembled WGS sequence"/>
</dbReference>
<feature type="region of interest" description="Disordered" evidence="1">
    <location>
        <begin position="1247"/>
        <end position="1267"/>
    </location>
</feature>
<accession>A0A9Q0H2Y1</accession>
<feature type="region of interest" description="Disordered" evidence="1">
    <location>
        <begin position="80"/>
        <end position="132"/>
    </location>
</feature>
<organism evidence="2 3">
    <name type="scientific">Protea cynaroides</name>
    <dbReference type="NCBI Taxonomy" id="273540"/>
    <lineage>
        <taxon>Eukaryota</taxon>
        <taxon>Viridiplantae</taxon>
        <taxon>Streptophyta</taxon>
        <taxon>Embryophyta</taxon>
        <taxon>Tracheophyta</taxon>
        <taxon>Spermatophyta</taxon>
        <taxon>Magnoliopsida</taxon>
        <taxon>Proteales</taxon>
        <taxon>Proteaceae</taxon>
        <taxon>Protea</taxon>
    </lineage>
</organism>